<reference evidence="12 13" key="1">
    <citation type="journal article" date="2023" name="Hortic Res">
        <title>The complete reference genome for grapevine (Vitis vinifera L.) genetics and breeding.</title>
        <authorList>
            <person name="Shi X."/>
            <person name="Cao S."/>
            <person name="Wang X."/>
            <person name="Huang S."/>
            <person name="Wang Y."/>
            <person name="Liu Z."/>
            <person name="Liu W."/>
            <person name="Leng X."/>
            <person name="Peng Y."/>
            <person name="Wang N."/>
            <person name="Wang Y."/>
            <person name="Ma Z."/>
            <person name="Xu X."/>
            <person name="Zhang F."/>
            <person name="Xue H."/>
            <person name="Zhong H."/>
            <person name="Wang Y."/>
            <person name="Zhang K."/>
            <person name="Velt A."/>
            <person name="Avia K."/>
            <person name="Holtgrawe D."/>
            <person name="Grimplet J."/>
            <person name="Matus J.T."/>
            <person name="Ware D."/>
            <person name="Wu X."/>
            <person name="Wang H."/>
            <person name="Liu C."/>
            <person name="Fang Y."/>
            <person name="Rustenholz C."/>
            <person name="Cheng Z."/>
            <person name="Xiao H."/>
            <person name="Zhou Y."/>
        </authorList>
    </citation>
    <scope>NUCLEOTIDE SEQUENCE [LARGE SCALE GENOMIC DNA]</scope>
    <source>
        <strain evidence="13">cv. Pinot noir / PN40024</strain>
        <tissue evidence="12">Leaf</tissue>
    </source>
</reference>
<sequence length="457" mass="49560">MGESSQRRSQGSQQRQRSQQFEGHSSFYARGEQSAQRAATARVCYGCGTGDHLWRACLLRGAQQTQPQSQGGSQQQSRSNARGKGRQVVGRGFALTPTELEDDSLLVEGAYKSPNEKGHRDCKKPKARSCPTSRSEVEILSSSNLKAFSFSELKSATNNFHLESLLGEGGFGFVYKGCIDADTLGAARPGSAMVVAVKKLIPAGFQGHKEWLAEVNFLGQLQHPNLVKLLGYCLEGEDRLLVYEFMARGSLENHLFRRTVPPLSWETRIKVAVGAARGLAVLHNSQPEIIYRDFKASNILLDSEFNAKLSDFGLAKEGPTGDRTHVSTQVFGTQGYAAPEYIATGHLSTRCDIYSFGVVLLEILSGRRAIDKTKPRAEEKLCVCHAKNRPTMSEVVKILERILAATDTAGPSQSAQQSAPSPVGRSTVGSSNPSPHPQSPAESPSPAHSPQPPQQLG</sequence>
<evidence type="ECO:0000256" key="8">
    <source>
        <dbReference type="PROSITE-ProRule" id="PRU10141"/>
    </source>
</evidence>
<keyword evidence="13" id="KW-1185">Reference proteome</keyword>
<dbReference type="PANTHER" id="PTHR45621">
    <property type="entry name" value="OS01G0588500 PROTEIN-RELATED"/>
    <property type="match status" value="1"/>
</dbReference>
<evidence type="ECO:0000256" key="5">
    <source>
        <dbReference type="ARBA" id="ARBA00022741"/>
    </source>
</evidence>
<evidence type="ECO:0000313" key="13">
    <source>
        <dbReference type="Proteomes" id="UP001227230"/>
    </source>
</evidence>
<dbReference type="InterPro" id="IPR017441">
    <property type="entry name" value="Protein_kinase_ATP_BS"/>
</dbReference>
<keyword evidence="2" id="KW-0472">Membrane</keyword>
<evidence type="ECO:0000256" key="10">
    <source>
        <dbReference type="SAM" id="MobiDB-lite"/>
    </source>
</evidence>
<accession>A0ABY9DLC4</accession>
<proteinExistence type="inferred from homology"/>
<feature type="region of interest" description="Disordered" evidence="10">
    <location>
        <begin position="408"/>
        <end position="457"/>
    </location>
</feature>
<dbReference type="InterPro" id="IPR001245">
    <property type="entry name" value="Ser-Thr/Tyr_kinase_cat_dom"/>
</dbReference>
<dbReference type="PROSITE" id="PS00107">
    <property type="entry name" value="PROTEIN_KINASE_ATP"/>
    <property type="match status" value="1"/>
</dbReference>
<dbReference type="Pfam" id="PF07714">
    <property type="entry name" value="PK_Tyr_Ser-Thr"/>
    <property type="match status" value="1"/>
</dbReference>
<keyword evidence="5 8" id="KW-0547">Nucleotide-binding</keyword>
<evidence type="ECO:0000256" key="9">
    <source>
        <dbReference type="RuleBase" id="RU000304"/>
    </source>
</evidence>
<keyword evidence="2" id="KW-1003">Cell membrane</keyword>
<evidence type="ECO:0000313" key="12">
    <source>
        <dbReference type="EMBL" id="WKA08392.1"/>
    </source>
</evidence>
<feature type="compositionally biased region" description="Low complexity" evidence="10">
    <location>
        <begin position="7"/>
        <end position="20"/>
    </location>
</feature>
<evidence type="ECO:0000256" key="6">
    <source>
        <dbReference type="ARBA" id="ARBA00022777"/>
    </source>
</evidence>
<evidence type="ECO:0000256" key="7">
    <source>
        <dbReference type="ARBA" id="ARBA00022840"/>
    </source>
</evidence>
<dbReference type="Gene3D" id="1.10.510.10">
    <property type="entry name" value="Transferase(Phosphotransferase) domain 1"/>
    <property type="match status" value="1"/>
</dbReference>
<dbReference type="Proteomes" id="UP001227230">
    <property type="component" value="Chromosome 17"/>
</dbReference>
<comment type="subcellular location">
    <subcellularLocation>
        <location evidence="1">Cell membrane</location>
    </subcellularLocation>
</comment>
<dbReference type="Gene3D" id="3.30.200.20">
    <property type="entry name" value="Phosphorylase Kinase, domain 1"/>
    <property type="match status" value="1"/>
</dbReference>
<keyword evidence="4" id="KW-0808">Transferase</keyword>
<comment type="similarity">
    <text evidence="9">Belongs to the protein kinase superfamily.</text>
</comment>
<evidence type="ECO:0000256" key="3">
    <source>
        <dbReference type="ARBA" id="ARBA00022527"/>
    </source>
</evidence>
<feature type="compositionally biased region" description="Pro residues" evidence="10">
    <location>
        <begin position="447"/>
        <end position="457"/>
    </location>
</feature>
<keyword evidence="3 9" id="KW-0723">Serine/threonine-protein kinase</keyword>
<feature type="binding site" evidence="8">
    <location>
        <position position="199"/>
    </location>
    <ligand>
        <name>ATP</name>
        <dbReference type="ChEBI" id="CHEBI:30616"/>
    </ligand>
</feature>
<dbReference type="PROSITE" id="PS00108">
    <property type="entry name" value="PROTEIN_KINASE_ST"/>
    <property type="match status" value="1"/>
</dbReference>
<dbReference type="InterPro" id="IPR011009">
    <property type="entry name" value="Kinase-like_dom_sf"/>
</dbReference>
<feature type="domain" description="Protein kinase" evidence="11">
    <location>
        <begin position="160"/>
        <end position="457"/>
    </location>
</feature>
<feature type="region of interest" description="Disordered" evidence="10">
    <location>
        <begin position="1"/>
        <end position="33"/>
    </location>
</feature>
<organism evidence="12 13">
    <name type="scientific">Vitis vinifera</name>
    <name type="common">Grape</name>
    <dbReference type="NCBI Taxonomy" id="29760"/>
    <lineage>
        <taxon>Eukaryota</taxon>
        <taxon>Viridiplantae</taxon>
        <taxon>Streptophyta</taxon>
        <taxon>Embryophyta</taxon>
        <taxon>Tracheophyta</taxon>
        <taxon>Spermatophyta</taxon>
        <taxon>Magnoliopsida</taxon>
        <taxon>eudicotyledons</taxon>
        <taxon>Gunneridae</taxon>
        <taxon>Pentapetalae</taxon>
        <taxon>rosids</taxon>
        <taxon>Vitales</taxon>
        <taxon>Vitaceae</taxon>
        <taxon>Viteae</taxon>
        <taxon>Vitis</taxon>
    </lineage>
</organism>
<keyword evidence="7 8" id="KW-0067">ATP-binding</keyword>
<dbReference type="SUPFAM" id="SSF56112">
    <property type="entry name" value="Protein kinase-like (PK-like)"/>
    <property type="match status" value="1"/>
</dbReference>
<feature type="region of interest" description="Disordered" evidence="10">
    <location>
        <begin position="65"/>
        <end position="94"/>
    </location>
</feature>
<evidence type="ECO:0000256" key="4">
    <source>
        <dbReference type="ARBA" id="ARBA00022679"/>
    </source>
</evidence>
<dbReference type="InterPro" id="IPR000719">
    <property type="entry name" value="Prot_kinase_dom"/>
</dbReference>
<feature type="compositionally biased region" description="Low complexity" evidence="10">
    <location>
        <begin position="409"/>
        <end position="422"/>
    </location>
</feature>
<protein>
    <recommendedName>
        <fullName evidence="11">Protein kinase domain-containing protein</fullName>
    </recommendedName>
</protein>
<keyword evidence="6" id="KW-0418">Kinase</keyword>
<evidence type="ECO:0000256" key="1">
    <source>
        <dbReference type="ARBA" id="ARBA00004236"/>
    </source>
</evidence>
<gene>
    <name evidence="12" type="ORF">VitviT2T_026119</name>
</gene>
<evidence type="ECO:0000259" key="11">
    <source>
        <dbReference type="PROSITE" id="PS50011"/>
    </source>
</evidence>
<dbReference type="EMBL" id="CP126664">
    <property type="protein sequence ID" value="WKA08392.1"/>
    <property type="molecule type" value="Genomic_DNA"/>
</dbReference>
<dbReference type="PROSITE" id="PS50011">
    <property type="entry name" value="PROTEIN_KINASE_DOM"/>
    <property type="match status" value="1"/>
</dbReference>
<evidence type="ECO:0000256" key="2">
    <source>
        <dbReference type="ARBA" id="ARBA00022475"/>
    </source>
</evidence>
<dbReference type="InterPro" id="IPR008271">
    <property type="entry name" value="Ser/Thr_kinase_AS"/>
</dbReference>
<feature type="compositionally biased region" description="Low complexity" evidence="10">
    <location>
        <begin position="65"/>
        <end position="77"/>
    </location>
</feature>
<dbReference type="InterPro" id="IPR050823">
    <property type="entry name" value="Plant_Ser_Thr_Prot_Kinase"/>
</dbReference>
<name>A0ABY9DLC4_VITVI</name>